<evidence type="ECO:0000256" key="9">
    <source>
        <dbReference type="ARBA" id="ARBA00023306"/>
    </source>
</evidence>
<dbReference type="GO" id="GO:0051301">
    <property type="term" value="P:cell division"/>
    <property type="evidence" value="ECO:0007669"/>
    <property type="project" value="UniProtKB-KW"/>
</dbReference>
<evidence type="ECO:0000256" key="7">
    <source>
        <dbReference type="ARBA" id="ARBA00022838"/>
    </source>
</evidence>
<dbReference type="PANTHER" id="PTHR14527:SF2">
    <property type="entry name" value="PROTEIN MIS12 HOMOLOG"/>
    <property type="match status" value="1"/>
</dbReference>
<evidence type="ECO:0000256" key="2">
    <source>
        <dbReference type="ARBA" id="ARBA00008643"/>
    </source>
</evidence>
<reference evidence="11 12" key="1">
    <citation type="journal article" date="2007" name="Science">
        <title>Sea anemone genome reveals ancestral eumetazoan gene repertoire and genomic organization.</title>
        <authorList>
            <person name="Putnam N.H."/>
            <person name="Srivastava M."/>
            <person name="Hellsten U."/>
            <person name="Dirks B."/>
            <person name="Chapman J."/>
            <person name="Salamov A."/>
            <person name="Terry A."/>
            <person name="Shapiro H."/>
            <person name="Lindquist E."/>
            <person name="Kapitonov V.V."/>
            <person name="Jurka J."/>
            <person name="Genikhovich G."/>
            <person name="Grigoriev I.V."/>
            <person name="Lucas S.M."/>
            <person name="Steele R.E."/>
            <person name="Finnerty J.R."/>
            <person name="Technau U."/>
            <person name="Martindale M.Q."/>
            <person name="Rokhsar D.S."/>
        </authorList>
    </citation>
    <scope>NUCLEOTIDE SEQUENCE [LARGE SCALE GENOMIC DNA]</scope>
    <source>
        <strain evidence="12">CH2 X CH6</strain>
    </source>
</reference>
<keyword evidence="9" id="KW-0131">Cell cycle</keyword>
<dbReference type="PANTHER" id="PTHR14527">
    <property type="entry name" value="PROTEIN MIS12 HOMOLOG"/>
    <property type="match status" value="1"/>
</dbReference>
<dbReference type="GO" id="GO:0005634">
    <property type="term" value="C:nucleus"/>
    <property type="evidence" value="ECO:0007669"/>
    <property type="project" value="InterPro"/>
</dbReference>
<evidence type="ECO:0000313" key="12">
    <source>
        <dbReference type="Proteomes" id="UP000001593"/>
    </source>
</evidence>
<evidence type="ECO:0000256" key="8">
    <source>
        <dbReference type="ARBA" id="ARBA00023054"/>
    </source>
</evidence>
<comment type="similarity">
    <text evidence="2">Belongs to the mis12 family.</text>
</comment>
<dbReference type="Proteomes" id="UP000001593">
    <property type="component" value="Unassembled WGS sequence"/>
</dbReference>
<dbReference type="Pfam" id="PF05859">
    <property type="entry name" value="Mis12"/>
    <property type="match status" value="1"/>
</dbReference>
<dbReference type="AlphaFoldDB" id="A7SM34"/>
<keyword evidence="12" id="KW-1185">Reference proteome</keyword>
<dbReference type="GO" id="GO:0051382">
    <property type="term" value="P:kinetochore assembly"/>
    <property type="evidence" value="ECO:0000318"/>
    <property type="project" value="GO_Central"/>
</dbReference>
<evidence type="ECO:0000313" key="11">
    <source>
        <dbReference type="EMBL" id="EDO35258.1"/>
    </source>
</evidence>
<evidence type="ECO:0000256" key="5">
    <source>
        <dbReference type="ARBA" id="ARBA00022618"/>
    </source>
</evidence>
<proteinExistence type="inferred from homology"/>
<evidence type="ECO:0000256" key="10">
    <source>
        <dbReference type="ARBA" id="ARBA00023328"/>
    </source>
</evidence>
<dbReference type="GO" id="GO:0000070">
    <property type="term" value="P:mitotic sister chromatid segregation"/>
    <property type="evidence" value="ECO:0000318"/>
    <property type="project" value="GO_Central"/>
</dbReference>
<keyword evidence="8" id="KW-0175">Coiled coil</keyword>
<dbReference type="GO" id="GO:0000444">
    <property type="term" value="C:MIS12/MIND type complex"/>
    <property type="evidence" value="ECO:0000318"/>
    <property type="project" value="GO_Central"/>
</dbReference>
<accession>A7SM34</accession>
<keyword evidence="6" id="KW-0498">Mitosis</keyword>
<dbReference type="InParanoid" id="A7SM34"/>
<dbReference type="EMBL" id="DS469704">
    <property type="protein sequence ID" value="EDO35258.1"/>
    <property type="molecule type" value="Genomic_DNA"/>
</dbReference>
<gene>
    <name evidence="11" type="ORF">NEMVEDRAFT_v1g246128</name>
</gene>
<keyword evidence="7" id="KW-0995">Kinetochore</keyword>
<keyword evidence="4" id="KW-0158">Chromosome</keyword>
<evidence type="ECO:0000256" key="1">
    <source>
        <dbReference type="ARBA" id="ARBA00004629"/>
    </source>
</evidence>
<dbReference type="OrthoDB" id="1884855at2759"/>
<protein>
    <recommendedName>
        <fullName evidence="3">Protein MIS12 homolog</fullName>
    </recommendedName>
</protein>
<dbReference type="HOGENOM" id="CLU_1246657_0_0_1"/>
<organism evidence="11 12">
    <name type="scientific">Nematostella vectensis</name>
    <name type="common">Starlet sea anemone</name>
    <dbReference type="NCBI Taxonomy" id="45351"/>
    <lineage>
        <taxon>Eukaryota</taxon>
        <taxon>Metazoa</taxon>
        <taxon>Cnidaria</taxon>
        <taxon>Anthozoa</taxon>
        <taxon>Hexacorallia</taxon>
        <taxon>Actiniaria</taxon>
        <taxon>Edwardsiidae</taxon>
        <taxon>Nematostella</taxon>
    </lineage>
</organism>
<evidence type="ECO:0000256" key="4">
    <source>
        <dbReference type="ARBA" id="ARBA00022454"/>
    </source>
</evidence>
<comment type="subcellular location">
    <subcellularLocation>
        <location evidence="1">Chromosome</location>
        <location evidence="1">Centromere</location>
        <location evidence="1">Kinetochore</location>
    </subcellularLocation>
</comment>
<keyword evidence="10" id="KW-0137">Centromere</keyword>
<dbReference type="InterPro" id="IPR008685">
    <property type="entry name" value="Centromere_Mis12"/>
</dbReference>
<name>A7SM34_NEMVE</name>
<dbReference type="FunCoup" id="A7SM34">
    <property type="interactions" value="152"/>
</dbReference>
<dbReference type="STRING" id="45351.A7SM34"/>
<evidence type="ECO:0000256" key="6">
    <source>
        <dbReference type="ARBA" id="ARBA00022776"/>
    </source>
</evidence>
<dbReference type="eggNOG" id="ENOG502RXZ1">
    <property type="taxonomic scope" value="Eukaryota"/>
</dbReference>
<sequence length="222" mass="25188">MEYSGSNKTGAEYETQFFGFTPKSFVDGVYNAVSDYIKDCFMELENELKNEPLLCQQNSEEKISKSTDEMLSLFYTNLDTQFDRFEVYMRSNIFAIPKNVLLPEDKVHAGINYSREDGKLLDEEIQQLLLKIKAAKYVNTALKQEASELEAMDVYMSECEKQPEALEQACNIDLGLADVLPFTCDQANDLYDQIKAALDTKVLPIQGHSGENVDKTKKIKLG</sequence>
<evidence type="ECO:0000256" key="3">
    <source>
        <dbReference type="ARBA" id="ARBA00013793"/>
    </source>
</evidence>
<dbReference type="OMA" id="DYLFEMM"/>
<dbReference type="PhylomeDB" id="A7SM34"/>
<dbReference type="KEGG" id="nve:5506660"/>
<keyword evidence="5" id="KW-0132">Cell division</keyword>